<reference evidence="2" key="1">
    <citation type="submission" date="2023-10" db="EMBL/GenBank/DDBJ databases">
        <title>Screening of Alkalihalophilus pseudofirmusBZ-TG-HK211 and Its Alleviation of Salt Stress on Rapeseed Growth.</title>
        <authorList>
            <person name="Zhao B."/>
            <person name="Guo T."/>
        </authorList>
    </citation>
    <scope>NUCLEOTIDE SEQUENCE</scope>
    <source>
        <strain evidence="2">BZ-TG-HK211</strain>
    </source>
</reference>
<dbReference type="PANTHER" id="PTHR33121">
    <property type="entry name" value="CYCLIC DI-GMP PHOSPHODIESTERASE PDEF"/>
    <property type="match status" value="1"/>
</dbReference>
<dbReference type="RefSeq" id="WP_323467933.1">
    <property type="nucleotide sequence ID" value="NZ_JAWJAY010000453.1"/>
</dbReference>
<dbReference type="InterPro" id="IPR035919">
    <property type="entry name" value="EAL_sf"/>
</dbReference>
<dbReference type="PROSITE" id="PS50883">
    <property type="entry name" value="EAL"/>
    <property type="match status" value="1"/>
</dbReference>
<evidence type="ECO:0000259" key="1">
    <source>
        <dbReference type="PROSITE" id="PS50883"/>
    </source>
</evidence>
<dbReference type="Pfam" id="PF00563">
    <property type="entry name" value="EAL"/>
    <property type="match status" value="1"/>
</dbReference>
<gene>
    <name evidence="2" type="ORF">RYX45_21645</name>
</gene>
<organism evidence="2 3">
    <name type="scientific">Alkalihalophilus pseudofirmus</name>
    <name type="common">Bacillus pseudofirmus</name>
    <dbReference type="NCBI Taxonomy" id="79885"/>
    <lineage>
        <taxon>Bacteria</taxon>
        <taxon>Bacillati</taxon>
        <taxon>Bacillota</taxon>
        <taxon>Bacilli</taxon>
        <taxon>Bacillales</taxon>
        <taxon>Bacillaceae</taxon>
        <taxon>Alkalihalophilus</taxon>
    </lineage>
</organism>
<sequence length="92" mass="10460">IILKETNRPPESLIFEITERIMLDAFHAPRVIKELKSIGVQISLDDFGTGFNSLHYLQELPIDLIKIDQSFGRNCSTDLNNENIVKSTIEMA</sequence>
<dbReference type="CDD" id="cd01948">
    <property type="entry name" value="EAL"/>
    <property type="match status" value="1"/>
</dbReference>
<feature type="domain" description="EAL" evidence="1">
    <location>
        <begin position="1"/>
        <end position="92"/>
    </location>
</feature>
<proteinExistence type="predicted"/>
<evidence type="ECO:0000313" key="2">
    <source>
        <dbReference type="EMBL" id="MDV2887774.1"/>
    </source>
</evidence>
<protein>
    <submittedName>
        <fullName evidence="2">EAL domain-containing protein</fullName>
    </submittedName>
</protein>
<dbReference type="PANTHER" id="PTHR33121:SF71">
    <property type="entry name" value="OXYGEN SENSOR PROTEIN DOSP"/>
    <property type="match status" value="1"/>
</dbReference>
<comment type="caution">
    <text evidence="2">The sequence shown here is derived from an EMBL/GenBank/DDBJ whole genome shotgun (WGS) entry which is preliminary data.</text>
</comment>
<feature type="non-terminal residue" evidence="2">
    <location>
        <position position="1"/>
    </location>
</feature>
<dbReference type="GO" id="GO:0071111">
    <property type="term" value="F:cyclic-guanylate-specific phosphodiesterase activity"/>
    <property type="evidence" value="ECO:0007669"/>
    <property type="project" value="InterPro"/>
</dbReference>
<dbReference type="Proteomes" id="UP001285636">
    <property type="component" value="Unassembled WGS sequence"/>
</dbReference>
<name>A0AAJ2U3J6_ALKPS</name>
<evidence type="ECO:0000313" key="3">
    <source>
        <dbReference type="Proteomes" id="UP001285636"/>
    </source>
</evidence>
<dbReference type="SUPFAM" id="SSF141868">
    <property type="entry name" value="EAL domain-like"/>
    <property type="match status" value="1"/>
</dbReference>
<dbReference type="EMBL" id="JAWJAY010000453">
    <property type="protein sequence ID" value="MDV2887774.1"/>
    <property type="molecule type" value="Genomic_DNA"/>
</dbReference>
<dbReference type="AlphaFoldDB" id="A0AAJ2U3J6"/>
<dbReference type="Gene3D" id="3.20.20.450">
    <property type="entry name" value="EAL domain"/>
    <property type="match status" value="1"/>
</dbReference>
<feature type="non-terminal residue" evidence="2">
    <location>
        <position position="92"/>
    </location>
</feature>
<accession>A0AAJ2U3J6</accession>
<dbReference type="InterPro" id="IPR050706">
    <property type="entry name" value="Cyclic-di-GMP_PDE-like"/>
</dbReference>
<dbReference type="InterPro" id="IPR001633">
    <property type="entry name" value="EAL_dom"/>
</dbReference>